<dbReference type="Proteomes" id="UP000199213">
    <property type="component" value="Unassembled WGS sequence"/>
</dbReference>
<dbReference type="EMBL" id="FNFM01000003">
    <property type="protein sequence ID" value="SDJ97066.1"/>
    <property type="molecule type" value="Genomic_DNA"/>
</dbReference>
<feature type="region of interest" description="Disordered" evidence="1">
    <location>
        <begin position="273"/>
        <end position="372"/>
    </location>
</feature>
<feature type="compositionally biased region" description="Pro residues" evidence="1">
    <location>
        <begin position="283"/>
        <end position="293"/>
    </location>
</feature>
<feature type="compositionally biased region" description="Pro residues" evidence="1">
    <location>
        <begin position="312"/>
        <end position="325"/>
    </location>
</feature>
<accession>A0A1G8Y2P7</accession>
<evidence type="ECO:0000259" key="2">
    <source>
        <dbReference type="Pfam" id="PF21959"/>
    </source>
</evidence>
<feature type="domain" description="DUF6923" evidence="2">
    <location>
        <begin position="75"/>
        <end position="278"/>
    </location>
</feature>
<organism evidence="3 4">
    <name type="scientific">Actinopolyspora mzabensis</name>
    <dbReference type="NCBI Taxonomy" id="995066"/>
    <lineage>
        <taxon>Bacteria</taxon>
        <taxon>Bacillati</taxon>
        <taxon>Actinomycetota</taxon>
        <taxon>Actinomycetes</taxon>
        <taxon>Actinopolysporales</taxon>
        <taxon>Actinopolysporaceae</taxon>
        <taxon>Actinopolyspora</taxon>
    </lineage>
</organism>
<name>A0A1G8Y2P7_ACTMZ</name>
<protein>
    <recommendedName>
        <fullName evidence="2">DUF6923 domain-containing protein</fullName>
    </recommendedName>
</protein>
<feature type="compositionally biased region" description="Low complexity" evidence="1">
    <location>
        <begin position="326"/>
        <end position="335"/>
    </location>
</feature>
<dbReference type="AlphaFoldDB" id="A0A1G8Y2P7"/>
<evidence type="ECO:0000313" key="3">
    <source>
        <dbReference type="EMBL" id="SDJ97066.1"/>
    </source>
</evidence>
<keyword evidence="4" id="KW-1185">Reference proteome</keyword>
<reference evidence="4" key="1">
    <citation type="submission" date="2016-10" db="EMBL/GenBank/DDBJ databases">
        <authorList>
            <person name="Varghese N."/>
            <person name="Submissions S."/>
        </authorList>
    </citation>
    <scope>NUCLEOTIDE SEQUENCE [LARGE SCALE GENOMIC DNA]</scope>
    <source>
        <strain evidence="4">DSM 45460</strain>
    </source>
</reference>
<sequence>MRVGRRSLRAISALLTALALLGLSTPVVVARERAVAPGCSLLHVTSTPGTPPALRRVTLPGMTIEALPPPPGSVEALGYSAAQGKAYGLSNTGTFPFRESRVITVEPQGSTHDLGPLRHRAARMPPPWAVDIRAGAIDGDEWYLVAGHRLYTVDIDPDSATYLAITHVTWLAPWLVPLSVGDLAVTSDGTLLTVTTNYQHETVLLEIAVDDGTVVGTEPAALPPARYGAVVITDDGSRYAVADNVAGHSRFYQVGADAAGTVELARGRPLHHNDAAGCLRSEPQPPPTPPPSPTRSRSPSRPPETTTTPSSPTEPPPVATTPSPPTNTSKWSSTPRQPHSPRPPDTSAPQSRAPNAPALPTPPRPRPVRPVATETKRQWVLATLLLIIGAGVVLRRLR</sequence>
<dbReference type="InterPro" id="IPR054215">
    <property type="entry name" value="DUF6923"/>
</dbReference>
<dbReference type="SUPFAM" id="SSF63829">
    <property type="entry name" value="Calcium-dependent phosphotriesterase"/>
    <property type="match status" value="1"/>
</dbReference>
<feature type="compositionally biased region" description="Low complexity" evidence="1">
    <location>
        <begin position="294"/>
        <end position="311"/>
    </location>
</feature>
<evidence type="ECO:0000256" key="1">
    <source>
        <dbReference type="SAM" id="MobiDB-lite"/>
    </source>
</evidence>
<dbReference type="Pfam" id="PF21959">
    <property type="entry name" value="DUF6923"/>
    <property type="match status" value="1"/>
</dbReference>
<evidence type="ECO:0000313" key="4">
    <source>
        <dbReference type="Proteomes" id="UP000199213"/>
    </source>
</evidence>
<gene>
    <name evidence="3" type="ORF">SAMN04487820_103218</name>
</gene>
<proteinExistence type="predicted"/>